<accession>A0A4Z1T043</accession>
<organism evidence="2 3">
    <name type="scientific">Giardia muris</name>
    <dbReference type="NCBI Taxonomy" id="5742"/>
    <lineage>
        <taxon>Eukaryota</taxon>
        <taxon>Metamonada</taxon>
        <taxon>Diplomonadida</taxon>
        <taxon>Hexamitidae</taxon>
        <taxon>Giardiinae</taxon>
        <taxon>Giardia</taxon>
    </lineage>
</organism>
<reference evidence="2 3" key="1">
    <citation type="submission" date="2019-05" db="EMBL/GenBank/DDBJ databases">
        <title>The compact genome of Giardia muris reveals important steps in the evolution of intestinal protozoan parasites.</title>
        <authorList>
            <person name="Xu F."/>
            <person name="Jimenez-Gonzalez A."/>
            <person name="Einarsson E."/>
            <person name="Astvaldsson A."/>
            <person name="Peirasmaki D."/>
            <person name="Eckmann L."/>
            <person name="Andersson J.O."/>
            <person name="Svard S.G."/>
            <person name="Jerlstrom-Hultqvist J."/>
        </authorList>
    </citation>
    <scope>NUCLEOTIDE SEQUENCE [LARGE SCALE GENOMIC DNA]</scope>
    <source>
        <strain evidence="2 3">Roberts-Thomson</strain>
    </source>
</reference>
<feature type="compositionally biased region" description="Polar residues" evidence="1">
    <location>
        <begin position="492"/>
        <end position="505"/>
    </location>
</feature>
<evidence type="ECO:0000313" key="2">
    <source>
        <dbReference type="EMBL" id="TNJ30355.1"/>
    </source>
</evidence>
<comment type="caution">
    <text evidence="2">The sequence shown here is derived from an EMBL/GenBank/DDBJ whole genome shotgun (WGS) entry which is preliminary data.</text>
</comment>
<dbReference type="EMBL" id="VDLU01000001">
    <property type="protein sequence ID" value="TNJ30355.1"/>
    <property type="molecule type" value="Genomic_DNA"/>
</dbReference>
<protein>
    <submittedName>
        <fullName evidence="2">Uncharacterized protein</fullName>
    </submittedName>
</protein>
<dbReference type="AlphaFoldDB" id="A0A4Z1T043"/>
<feature type="region of interest" description="Disordered" evidence="1">
    <location>
        <begin position="38"/>
        <end position="59"/>
    </location>
</feature>
<dbReference type="OrthoDB" id="10305137at2759"/>
<gene>
    <name evidence="2" type="ORF">GMRT_11380</name>
</gene>
<feature type="region of interest" description="Disordered" evidence="1">
    <location>
        <begin position="492"/>
        <end position="528"/>
    </location>
</feature>
<name>A0A4Z1T043_GIAMU</name>
<proteinExistence type="predicted"/>
<dbReference type="VEuPathDB" id="GiardiaDB:GMRT_11380"/>
<evidence type="ECO:0000256" key="1">
    <source>
        <dbReference type="SAM" id="MobiDB-lite"/>
    </source>
</evidence>
<dbReference type="Proteomes" id="UP000315496">
    <property type="component" value="Chromosome 1"/>
</dbReference>
<evidence type="ECO:0000313" key="3">
    <source>
        <dbReference type="Proteomes" id="UP000315496"/>
    </source>
</evidence>
<sequence length="794" mass="88530">MGSALSEPCYTSLWSGADTPSIDEETLDQISSDSMSRLSSAGSLASDAPSSASHTRVDASNTLRTKRHRIHVADTIPCDCIDAPLTDADVYLFDLDDWKRCAGYEEALQRLTSALGDEAVQYVAPPHRHLLEHARLAWAEQVYDLLYQMCCEGELIATLPGNGDLSPSGDTCLALFCFISDFPEFRPLFPALLRVDSSIVMTVCLGVRPLQGISPANFYTHLHTANMSLTHLDSFVTEQEKRLHVVSYPPKRQRRYMVAFDFIKTLIIVEFIRRVLVGDSSFVSTLANHHSLFNCPTASYVRSLQCYSTGVYEALGNTLRESKDLGVLFCVACRRLRIPCVCLDLSDRTACAIYLEGIWYLTDVEHTVIVSRLNSTGLYNVPLDLCQEFFPPATRIHASLLRTAEVQKAVLGKYNMDFLEDSCLFIGELQDALNYLSSLSNDVFTQYIDVLDVQLASQPRFINFAQQPNVLALKTTKLSQFPASPSIISTPQASIRIQDGPQNMTEGEDPQPTGDPSSDTDEPQTPILKPKLLKRSTTFIQAPHRTTLSQAVIEPDSRILTSIRSGILRALQTGRFYLTGWIVSQEKISEAVIPINIDGSQLEALRYTLYGLIERVLCDMRVDEFSIEDKKSMGARGSTQTKRSRPDVFAVAPSHISVRLERGLFYRAQLFKDPYMAREPFIAGPDGPNLLTPLIHQSDVFSTCITRLRALLDSHIFDNHVRFLLVFDNQGFSGLLTERDEQRLLHNVDKLTRAAFGASKFAQKEAMTRKARVIIGGAGRIYVLLEAAKLLRGS</sequence>
<keyword evidence="3" id="KW-1185">Reference proteome</keyword>